<evidence type="ECO:0000259" key="1">
    <source>
        <dbReference type="SMART" id="SM00474"/>
    </source>
</evidence>
<dbReference type="GO" id="GO:0008408">
    <property type="term" value="F:3'-5' exonuclease activity"/>
    <property type="evidence" value="ECO:0007669"/>
    <property type="project" value="InterPro"/>
</dbReference>
<dbReference type="CDD" id="cd06142">
    <property type="entry name" value="RNaseD_exo"/>
    <property type="match status" value="1"/>
</dbReference>
<dbReference type="PANTHER" id="PTHR47649:SF1">
    <property type="entry name" value="RIBONUCLEASE D"/>
    <property type="match status" value="1"/>
</dbReference>
<dbReference type="InterPro" id="IPR036397">
    <property type="entry name" value="RNaseH_sf"/>
</dbReference>
<evidence type="ECO:0000313" key="2">
    <source>
        <dbReference type="EMBL" id="VBB69507.1"/>
    </source>
</evidence>
<dbReference type="PANTHER" id="PTHR47649">
    <property type="entry name" value="RIBONUCLEASE D"/>
    <property type="match status" value="1"/>
</dbReference>
<proteinExistence type="predicted"/>
<dbReference type="InterPro" id="IPR012337">
    <property type="entry name" value="RNaseH-like_sf"/>
</dbReference>
<organism evidence="2">
    <name type="scientific">invertebrate metagenome</name>
    <dbReference type="NCBI Taxonomy" id="1711999"/>
    <lineage>
        <taxon>unclassified sequences</taxon>
        <taxon>metagenomes</taxon>
        <taxon>organismal metagenomes</taxon>
    </lineage>
</organism>
<dbReference type="EMBL" id="LR026963">
    <property type="protein sequence ID" value="VBB69507.1"/>
    <property type="molecule type" value="Genomic_DNA"/>
</dbReference>
<reference evidence="2" key="1">
    <citation type="submission" date="2018-10" db="EMBL/GenBank/DDBJ databases">
        <authorList>
            <person name="Gruber-Vodicka H."/>
            <person name="Jaeckle O."/>
        </authorList>
    </citation>
    <scope>NUCLEOTIDE SEQUENCE</scope>
</reference>
<dbReference type="InterPro" id="IPR002562">
    <property type="entry name" value="3'-5'_exonuclease_dom"/>
</dbReference>
<dbReference type="GO" id="GO:0003676">
    <property type="term" value="F:nucleic acid binding"/>
    <property type="evidence" value="ECO:0007669"/>
    <property type="project" value="InterPro"/>
</dbReference>
<dbReference type="Pfam" id="PF01612">
    <property type="entry name" value="DNA_pol_A_exo1"/>
    <property type="match status" value="1"/>
</dbReference>
<dbReference type="AlphaFoldDB" id="A0A484H5Z9"/>
<sequence length="200" mass="23377">MITHYHRRDLPESFSLREVVAVDTETMGLVPRRDRLCVVQLSNGDEHCHVVHLDRSYRCPRLRDVLTDPRTLKIFHFARFDLAVLRHYLDVVCAPVYCTKLASRLARTNIERHSLKDLCRDLLGIELPKQQQSSDWGNENLTPQQIEYAASDVLYLHSLKKRLDDLLKRENRCELAESCFRFLPDRAALDLAGWEDPFAY</sequence>
<feature type="domain" description="3'-5' exonuclease" evidence="1">
    <location>
        <begin position="1"/>
        <end position="168"/>
    </location>
</feature>
<dbReference type="GO" id="GO:0006139">
    <property type="term" value="P:nucleobase-containing compound metabolic process"/>
    <property type="evidence" value="ECO:0007669"/>
    <property type="project" value="InterPro"/>
</dbReference>
<dbReference type="SUPFAM" id="SSF53098">
    <property type="entry name" value="Ribonuclease H-like"/>
    <property type="match status" value="1"/>
</dbReference>
<gene>
    <name evidence="2" type="ORF">RIEGSTA812A_PEG_980</name>
</gene>
<dbReference type="SMART" id="SM00474">
    <property type="entry name" value="35EXOc"/>
    <property type="match status" value="1"/>
</dbReference>
<name>A0A484H5Z9_9ZZZZ</name>
<accession>A0A484H5Z9</accession>
<protein>
    <submittedName>
        <fullName evidence="2">Ribonuclease D related protein</fullName>
    </submittedName>
</protein>
<dbReference type="Gene3D" id="3.30.420.10">
    <property type="entry name" value="Ribonuclease H-like superfamily/Ribonuclease H"/>
    <property type="match status" value="1"/>
</dbReference>
<dbReference type="InterPro" id="IPR051086">
    <property type="entry name" value="RNase_D-like"/>
</dbReference>